<evidence type="ECO:0000313" key="2">
    <source>
        <dbReference type="Proteomes" id="UP001140217"/>
    </source>
</evidence>
<dbReference type="AlphaFoldDB" id="A0A9W8LJM7"/>
<accession>A0A9W8LJM7</accession>
<name>A0A9W8LJM7_9FUNG</name>
<dbReference type="Proteomes" id="UP001140217">
    <property type="component" value="Unassembled WGS sequence"/>
</dbReference>
<gene>
    <name evidence="1" type="ORF">H4R18_002711</name>
</gene>
<sequence length="175" mass="19297">MGLMSMFYPDRKRDLRPRYRGHCGCDSCVDRSHAYGEHWRHRTPVCTCCDCMAIAGENVPHTYSTYEHTHAATHTCAMTGCIRHRSDPVGARCPAPAADPPPRYSLGPSTTHKVDNCCGARYYATPLFPTKQPEHSACGSHHYAPQRPAPAPAPACACASHAAPHQNNELVRCHF</sequence>
<organism evidence="1 2">
    <name type="scientific">Coemansia javaensis</name>
    <dbReference type="NCBI Taxonomy" id="2761396"/>
    <lineage>
        <taxon>Eukaryota</taxon>
        <taxon>Fungi</taxon>
        <taxon>Fungi incertae sedis</taxon>
        <taxon>Zoopagomycota</taxon>
        <taxon>Kickxellomycotina</taxon>
        <taxon>Kickxellomycetes</taxon>
        <taxon>Kickxellales</taxon>
        <taxon>Kickxellaceae</taxon>
        <taxon>Coemansia</taxon>
    </lineage>
</organism>
<evidence type="ECO:0000313" key="1">
    <source>
        <dbReference type="EMBL" id="KAJ2781706.1"/>
    </source>
</evidence>
<comment type="caution">
    <text evidence="1">The sequence shown here is derived from an EMBL/GenBank/DDBJ whole genome shotgun (WGS) entry which is preliminary data.</text>
</comment>
<reference evidence="1" key="1">
    <citation type="submission" date="2022-07" db="EMBL/GenBank/DDBJ databases">
        <title>Phylogenomic reconstructions and comparative analyses of Kickxellomycotina fungi.</title>
        <authorList>
            <person name="Reynolds N.K."/>
            <person name="Stajich J.E."/>
            <person name="Barry K."/>
            <person name="Grigoriev I.V."/>
            <person name="Crous P."/>
            <person name="Smith M.E."/>
        </authorList>
    </citation>
    <scope>NUCLEOTIDE SEQUENCE</scope>
    <source>
        <strain evidence="1">NBRC 105414</strain>
    </source>
</reference>
<protein>
    <submittedName>
        <fullName evidence="1">Uncharacterized protein</fullName>
    </submittedName>
</protein>
<dbReference type="EMBL" id="JANBUL010000095">
    <property type="protein sequence ID" value="KAJ2781706.1"/>
    <property type="molecule type" value="Genomic_DNA"/>
</dbReference>
<keyword evidence="2" id="KW-1185">Reference proteome</keyword>
<dbReference type="OrthoDB" id="5555256at2759"/>
<proteinExistence type="predicted"/>